<sequence>MKKLLESMDSISSSKTAKKQVITESKVAESKIPAKAPSSMMDWIKLVEDQQQFSMEPSPQNSQVIKDKKNNKIVGTVNDPNTATKMKKDIEDGKITLNSDELNEDKDFDEYDDKDWKNWDDKVDRVGKKAKSKMPRKKTIRSLIKKLKKVIVLSIQYLILKVEPKHSKREWMRANPEKMEISKKPHIKTTTRRITKKGITTQQSRTKNHMGETEYSSYSTWKMACRKAGANSFDGDRDICQALKDGKGVGEWDGIVGSVYDNAHKAKKVEEGKGMMGASSSIIGSKLPKSDVRTFGLEGGRPYKLSKHKGDGRLDISTQDKKDHIRSRLGKHTAPVLPEKKVQESRKLRESIETLNHIIRKFKYEVKQFERNSELDHDLFEELKDYYMDHGMMPVESQKAEMFRQDLMHAEPRQTSDFGDHMMNETDHEIDPFASKVNPINVPASQRKQQGMNSLTLDQVRDDSHNMTSRAGLNKVHDRVSQANRMNAFEAWDKQLNSLLSEGLSVSSSTGQEGAPDSVTISATDEDAHQLLSVVRNAGIGVFGGEQESSEEEFGADYGIPSNTDTGEIEVVGGEEPSDEVSADTDDAYGDEYFAGDESAPEADNGDSMLDLIKKLMGASAEEAPIEEPSDEGGEEFPIDSTDDMVSDTETIPKKILKLIPILIQKREQREQTVKKLMPIPTLNLMMNPVIMKKKQMKKLRIL</sequence>
<gene>
    <name evidence="2" type="ORF">GHT06_001834</name>
</gene>
<dbReference type="AlphaFoldDB" id="A0AAD5PLS0"/>
<evidence type="ECO:0000313" key="3">
    <source>
        <dbReference type="Proteomes" id="UP000820818"/>
    </source>
</evidence>
<feature type="region of interest" description="Disordered" evidence="1">
    <location>
        <begin position="1"/>
        <end position="34"/>
    </location>
</feature>
<keyword evidence="3" id="KW-1185">Reference proteome</keyword>
<proteinExistence type="predicted"/>
<accession>A0AAD5PLS0</accession>
<organism evidence="2 3">
    <name type="scientific">Daphnia sinensis</name>
    <dbReference type="NCBI Taxonomy" id="1820382"/>
    <lineage>
        <taxon>Eukaryota</taxon>
        <taxon>Metazoa</taxon>
        <taxon>Ecdysozoa</taxon>
        <taxon>Arthropoda</taxon>
        <taxon>Crustacea</taxon>
        <taxon>Branchiopoda</taxon>
        <taxon>Diplostraca</taxon>
        <taxon>Cladocera</taxon>
        <taxon>Anomopoda</taxon>
        <taxon>Daphniidae</taxon>
        <taxon>Daphnia</taxon>
        <taxon>Daphnia similis group</taxon>
    </lineage>
</organism>
<evidence type="ECO:0000313" key="2">
    <source>
        <dbReference type="EMBL" id="KAI9549434.1"/>
    </source>
</evidence>
<feature type="compositionally biased region" description="Acidic residues" evidence="1">
    <location>
        <begin position="624"/>
        <end position="646"/>
    </location>
</feature>
<protein>
    <submittedName>
        <fullName evidence="2">Uncharacterized protein</fullName>
    </submittedName>
</protein>
<feature type="region of interest" description="Disordered" evidence="1">
    <location>
        <begin position="622"/>
        <end position="646"/>
    </location>
</feature>
<name>A0AAD5PLS0_9CRUS</name>
<reference evidence="2" key="1">
    <citation type="submission" date="2022-05" db="EMBL/GenBank/DDBJ databases">
        <title>A multi-omics perspective on studying reproductive biology in Daphnia sinensis.</title>
        <authorList>
            <person name="Jia J."/>
        </authorList>
    </citation>
    <scope>NUCLEOTIDE SEQUENCE</scope>
    <source>
        <strain evidence="2">WSL</strain>
    </source>
</reference>
<evidence type="ECO:0000256" key="1">
    <source>
        <dbReference type="SAM" id="MobiDB-lite"/>
    </source>
</evidence>
<dbReference type="Proteomes" id="UP000820818">
    <property type="component" value="Unassembled WGS sequence"/>
</dbReference>
<comment type="caution">
    <text evidence="2">The sequence shown here is derived from an EMBL/GenBank/DDBJ whole genome shotgun (WGS) entry which is preliminary data.</text>
</comment>
<dbReference type="EMBL" id="WJBH02000296">
    <property type="protein sequence ID" value="KAI9549434.1"/>
    <property type="molecule type" value="Genomic_DNA"/>
</dbReference>